<accession>A0A068WRN3</accession>
<evidence type="ECO:0000313" key="4">
    <source>
        <dbReference type="WBParaSite" id="EgrG_000248200"/>
    </source>
</evidence>
<name>A0A068WRN3_ECHGR</name>
<proteinExistence type="predicted"/>
<feature type="chain" id="PRO_5041036088" evidence="1">
    <location>
        <begin position="26"/>
        <end position="306"/>
    </location>
</feature>
<evidence type="ECO:0000313" key="2">
    <source>
        <dbReference type="EMBL" id="CDS20272.1"/>
    </source>
</evidence>
<dbReference type="Proteomes" id="UP000492820">
    <property type="component" value="Unassembled WGS sequence"/>
</dbReference>
<reference evidence="2" key="2">
    <citation type="submission" date="2014-06" db="EMBL/GenBank/DDBJ databases">
        <authorList>
            <person name="Aslett M."/>
        </authorList>
    </citation>
    <scope>NUCLEOTIDE SEQUENCE</scope>
</reference>
<keyword evidence="1" id="KW-0732">Signal</keyword>
<reference evidence="4" key="3">
    <citation type="submission" date="2020-10" db="UniProtKB">
        <authorList>
            <consortium name="WormBaseParasite"/>
        </authorList>
    </citation>
    <scope>IDENTIFICATION</scope>
</reference>
<gene>
    <name evidence="2" type="ORF">EgrG_000248200</name>
</gene>
<reference evidence="2 3" key="1">
    <citation type="journal article" date="2013" name="Nature">
        <title>The genomes of four tapeworm species reveal adaptations to parasitism.</title>
        <authorList>
            <person name="Tsai I.J."/>
            <person name="Zarowiecki M."/>
            <person name="Holroyd N."/>
            <person name="Garciarrubio A."/>
            <person name="Sanchez-Flores A."/>
            <person name="Brooks K.L."/>
            <person name="Tracey A."/>
            <person name="Bobes R.J."/>
            <person name="Fragoso G."/>
            <person name="Sciutto E."/>
            <person name="Aslett M."/>
            <person name="Beasley H."/>
            <person name="Bennett H.M."/>
            <person name="Cai J."/>
            <person name="Camicia F."/>
            <person name="Clark R."/>
            <person name="Cucher M."/>
            <person name="De Silva N."/>
            <person name="Day T.A."/>
            <person name="Deplazes P."/>
            <person name="Estrada K."/>
            <person name="Fernandez C."/>
            <person name="Holland P.W."/>
            <person name="Hou J."/>
            <person name="Hu S."/>
            <person name="Huckvale T."/>
            <person name="Hung S.S."/>
            <person name="Kamenetzky L."/>
            <person name="Keane J.A."/>
            <person name="Kiss F."/>
            <person name="Koziol U."/>
            <person name="Lambert O."/>
            <person name="Liu K."/>
            <person name="Luo X."/>
            <person name="Luo Y."/>
            <person name="Macchiaroli N."/>
            <person name="Nichol S."/>
            <person name="Paps J."/>
            <person name="Parkinson J."/>
            <person name="Pouchkina-Stantcheva N."/>
            <person name="Riddiford N."/>
            <person name="Rosenzvit M."/>
            <person name="Salinas G."/>
            <person name="Wasmuth J.D."/>
            <person name="Zamanian M."/>
            <person name="Zheng Y."/>
            <person name="Cai X."/>
            <person name="Soberon X."/>
            <person name="Olson P.D."/>
            <person name="Laclette J.P."/>
            <person name="Brehm K."/>
            <person name="Berriman M."/>
            <person name="Garciarrubio A."/>
            <person name="Bobes R.J."/>
            <person name="Fragoso G."/>
            <person name="Sanchez-Flores A."/>
            <person name="Estrada K."/>
            <person name="Cevallos M.A."/>
            <person name="Morett E."/>
            <person name="Gonzalez V."/>
            <person name="Portillo T."/>
            <person name="Ochoa-Leyva A."/>
            <person name="Jose M.V."/>
            <person name="Sciutto E."/>
            <person name="Landa A."/>
            <person name="Jimenez L."/>
            <person name="Valdes V."/>
            <person name="Carrero J.C."/>
            <person name="Larralde C."/>
            <person name="Morales-Montor J."/>
            <person name="Limon-Lason J."/>
            <person name="Soberon X."/>
            <person name="Laclette J.P."/>
        </authorList>
    </citation>
    <scope>NUCLEOTIDE SEQUENCE [LARGE SCALE GENOMIC DNA]</scope>
</reference>
<evidence type="ECO:0000313" key="3">
    <source>
        <dbReference type="Proteomes" id="UP000492820"/>
    </source>
</evidence>
<protein>
    <submittedName>
        <fullName evidence="4">Secreted protein</fullName>
    </submittedName>
</protein>
<feature type="signal peptide" evidence="1">
    <location>
        <begin position="1"/>
        <end position="25"/>
    </location>
</feature>
<evidence type="ECO:0000256" key="1">
    <source>
        <dbReference type="SAM" id="SignalP"/>
    </source>
</evidence>
<sequence length="306" mass="34227">MFVCGFAALFLCACTFLLKVPPSGCFNLGAEMDDCAQVHRIPRLSDKRHGFDFGYGSLNDTEFMCRTKYHIKIIKCVKDRWEATCDTTAEPEFLKIVWAHTLNTKRYERAAAYICRQHNLRIFQQHKNACLREAEPAAEGCSRQTDESIQEVVGALKNQSVYTAHGLIGDTYQQHLKKTMLVYECQAMRKKLDCLNVLLSSQCPVDAVQLIMNYFMESLPTGCHYRYQTAGRDDTEAATVAAVNPSAMQGDDGTPRRPDQILPLHLNGVLHSSYDSPLNHRSCGADADVGTILTALITPWLLALIG</sequence>
<dbReference type="WBParaSite" id="EgrG_000248200">
    <property type="protein sequence ID" value="EgrG_000248200"/>
    <property type="gene ID" value="EgrG_000248200"/>
</dbReference>
<dbReference type="AlphaFoldDB" id="A0A068WRN3"/>
<dbReference type="EMBL" id="LK028580">
    <property type="protein sequence ID" value="CDS20272.1"/>
    <property type="molecule type" value="Genomic_DNA"/>
</dbReference>
<organism evidence="2">
    <name type="scientific">Echinococcus granulosus</name>
    <name type="common">Hydatid tapeworm</name>
    <dbReference type="NCBI Taxonomy" id="6210"/>
    <lineage>
        <taxon>Eukaryota</taxon>
        <taxon>Metazoa</taxon>
        <taxon>Spiralia</taxon>
        <taxon>Lophotrochozoa</taxon>
        <taxon>Platyhelminthes</taxon>
        <taxon>Cestoda</taxon>
        <taxon>Eucestoda</taxon>
        <taxon>Cyclophyllidea</taxon>
        <taxon>Taeniidae</taxon>
        <taxon>Echinococcus</taxon>
        <taxon>Echinococcus granulosus group</taxon>
    </lineage>
</organism>
<dbReference type="OrthoDB" id="6258785at2759"/>